<protein>
    <submittedName>
        <fullName evidence="2">TIGR04086 family membrane protein</fullName>
    </submittedName>
</protein>
<keyword evidence="1" id="KW-1133">Transmembrane helix</keyword>
<feature type="transmembrane region" description="Helical" evidence="1">
    <location>
        <begin position="12"/>
        <end position="31"/>
    </location>
</feature>
<gene>
    <name evidence="2" type="ORF">C4886_16225</name>
</gene>
<dbReference type="RefSeq" id="WP_021650373.1">
    <property type="nucleotide sequence ID" value="NZ_PSQG01000031.1"/>
</dbReference>
<dbReference type="AlphaFoldDB" id="A0A367FVP7"/>
<evidence type="ECO:0000313" key="3">
    <source>
        <dbReference type="Proteomes" id="UP000253208"/>
    </source>
</evidence>
<dbReference type="InterPro" id="IPR023804">
    <property type="entry name" value="DUF3792_TM"/>
</dbReference>
<dbReference type="Pfam" id="PF12670">
    <property type="entry name" value="DUF3792"/>
    <property type="match status" value="1"/>
</dbReference>
<dbReference type="Proteomes" id="UP000253208">
    <property type="component" value="Unassembled WGS sequence"/>
</dbReference>
<evidence type="ECO:0000256" key="1">
    <source>
        <dbReference type="SAM" id="Phobius"/>
    </source>
</evidence>
<feature type="transmembrane region" description="Helical" evidence="1">
    <location>
        <begin position="93"/>
        <end position="115"/>
    </location>
</feature>
<proteinExistence type="predicted"/>
<keyword evidence="1" id="KW-0472">Membrane</keyword>
<keyword evidence="1" id="KW-0812">Transmembrane</keyword>
<accession>A0A367FVP7</accession>
<comment type="caution">
    <text evidence="2">The sequence shown here is derived from an EMBL/GenBank/DDBJ whole genome shotgun (WGS) entry which is preliminary data.</text>
</comment>
<sequence>MKGKAILRSLLLAYGVTGLFLLILAFLLFQFEFGGGTAAVGIIIIYVVSCLVGGFMAGKIIRKDRYIWGIVTGLSYYVLLLLVSFLAQGKWDMTFAHALTTFFMCLGGGAIGGMLS</sequence>
<feature type="transmembrane region" description="Helical" evidence="1">
    <location>
        <begin position="66"/>
        <end position="87"/>
    </location>
</feature>
<reference evidence="2 3" key="1">
    <citation type="submission" date="2018-02" db="EMBL/GenBank/DDBJ databases">
        <title>Complete genome sequencing of Faecalibacterium prausnitzii strains isolated from the human gut.</title>
        <authorList>
            <person name="Fitzgerald B.C."/>
            <person name="Shkoporov A.N."/>
            <person name="Ross P.R."/>
            <person name="Hill C."/>
        </authorList>
    </citation>
    <scope>NUCLEOTIDE SEQUENCE [LARGE SCALE GENOMIC DNA]</scope>
    <source>
        <strain evidence="2 3">APC942/31-1</strain>
    </source>
</reference>
<dbReference type="NCBIfam" id="TIGR04086">
    <property type="entry name" value="TIGR04086_membr"/>
    <property type="match status" value="1"/>
</dbReference>
<feature type="transmembrane region" description="Helical" evidence="1">
    <location>
        <begin position="37"/>
        <end position="57"/>
    </location>
</feature>
<name>A0A367FVP7_9FIRM</name>
<evidence type="ECO:0000313" key="2">
    <source>
        <dbReference type="EMBL" id="RCH41896.1"/>
    </source>
</evidence>
<dbReference type="EMBL" id="PSQG01000031">
    <property type="protein sequence ID" value="RCH41896.1"/>
    <property type="molecule type" value="Genomic_DNA"/>
</dbReference>
<organism evidence="2 3">
    <name type="scientific">Blautia obeum</name>
    <dbReference type="NCBI Taxonomy" id="40520"/>
    <lineage>
        <taxon>Bacteria</taxon>
        <taxon>Bacillati</taxon>
        <taxon>Bacillota</taxon>
        <taxon>Clostridia</taxon>
        <taxon>Lachnospirales</taxon>
        <taxon>Lachnospiraceae</taxon>
        <taxon>Blautia</taxon>
    </lineage>
</organism>